<sequence>MTAPTRILTNAKIWCGLTEGFAEALAISGDKVLATGTAEEIGAMAGPETEITDLGGKLATPGLNDAHLHLHLYGMNLRQLDLRPHHGVTTVDKILEMVKAAAEATPPGTWILGRGYDHDKLEGFRHPHKSELDKVAPDHPVMLTRACGHTCVVNSTALEIAGIGHNTPDPHGGKIGRDPGELNGLLWENARFPVQQALPDVTAEDYADAISAAGDMLLSLGITSCMEAGIGLAAGLPELRAYQIARKDGRLKVRVAGTLMGDLEKNLLDVAYEEGLVTGAGDDMFRIGPVKIFTDGSAGAGTAWMTRPYSNDETNYGVPCLTPEECDELVMKAHKMGYQIAPHAIGDAAIGMVLDSYEKAYAEMPDPDRRHRIEHCGWHTPEQLERMQAMGVIPAGQPSFLYFFGDGYFMCLGEERPHHCYPFKTWLDEGLHPSASTDCPVTDPDPFPCLYAMTARKSDTGRVLGDGQQLSMAEALHLYTYEAAYGVHDEERKGRLIPGQLADIAVFDTDFFEMDTPEQILDAQCLLTIRGGETVFERGA</sequence>
<reference evidence="2 3" key="1">
    <citation type="submission" date="2013-04" db="EMBL/GenBank/DDBJ databases">
        <title>Oceanicola sp. 22II1-22F33 Genome Sequencing.</title>
        <authorList>
            <person name="Lai Q."/>
            <person name="Li G."/>
            <person name="Shao Z."/>
        </authorList>
    </citation>
    <scope>NUCLEOTIDE SEQUENCE [LARGE SCALE GENOMIC DNA]</scope>
    <source>
        <strain evidence="2 3">22II1-22F33</strain>
    </source>
</reference>
<dbReference type="GO" id="GO:0016810">
    <property type="term" value="F:hydrolase activity, acting on carbon-nitrogen (but not peptide) bonds"/>
    <property type="evidence" value="ECO:0007669"/>
    <property type="project" value="InterPro"/>
</dbReference>
<organism evidence="2 3">
    <name type="scientific">Marinibacterium profundimaris</name>
    <dbReference type="NCBI Taxonomy" id="1679460"/>
    <lineage>
        <taxon>Bacteria</taxon>
        <taxon>Pseudomonadati</taxon>
        <taxon>Pseudomonadota</taxon>
        <taxon>Alphaproteobacteria</taxon>
        <taxon>Rhodobacterales</taxon>
        <taxon>Paracoccaceae</taxon>
        <taxon>Marinibacterium</taxon>
    </lineage>
</organism>
<dbReference type="Gene3D" id="2.30.40.10">
    <property type="entry name" value="Urease, subunit C, domain 1"/>
    <property type="match status" value="1"/>
</dbReference>
<dbReference type="SUPFAM" id="SSF51556">
    <property type="entry name" value="Metallo-dependent hydrolases"/>
    <property type="match status" value="1"/>
</dbReference>
<keyword evidence="3" id="KW-1185">Reference proteome</keyword>
<evidence type="ECO:0000313" key="2">
    <source>
        <dbReference type="EMBL" id="OWU68076.1"/>
    </source>
</evidence>
<proteinExistence type="predicted"/>
<evidence type="ECO:0000259" key="1">
    <source>
        <dbReference type="Pfam" id="PF07969"/>
    </source>
</evidence>
<dbReference type="Gene3D" id="3.20.20.140">
    <property type="entry name" value="Metal-dependent hydrolases"/>
    <property type="match status" value="1"/>
</dbReference>
<dbReference type="InterPro" id="IPR013108">
    <property type="entry name" value="Amidohydro_3"/>
</dbReference>
<dbReference type="Gene3D" id="3.10.310.70">
    <property type="match status" value="1"/>
</dbReference>
<dbReference type="Pfam" id="PF07969">
    <property type="entry name" value="Amidohydro_3"/>
    <property type="match status" value="1"/>
</dbReference>
<feature type="domain" description="Amidohydrolase 3" evidence="1">
    <location>
        <begin position="50"/>
        <end position="536"/>
    </location>
</feature>
<protein>
    <recommendedName>
        <fullName evidence="1">Amidohydrolase 3 domain-containing protein</fullName>
    </recommendedName>
</protein>
<evidence type="ECO:0000313" key="3">
    <source>
        <dbReference type="Proteomes" id="UP000215377"/>
    </source>
</evidence>
<dbReference type="InterPro" id="IPR011059">
    <property type="entry name" value="Metal-dep_hydrolase_composite"/>
</dbReference>
<dbReference type="AlphaFoldDB" id="A0A225NBM0"/>
<gene>
    <name evidence="2" type="ORF">ATO3_24975</name>
</gene>
<name>A0A225NBM0_9RHOB</name>
<dbReference type="CDD" id="cd01300">
    <property type="entry name" value="YtcJ_like"/>
    <property type="match status" value="1"/>
</dbReference>
<comment type="caution">
    <text evidence="2">The sequence shown here is derived from an EMBL/GenBank/DDBJ whole genome shotgun (WGS) entry which is preliminary data.</text>
</comment>
<dbReference type="Proteomes" id="UP000215377">
    <property type="component" value="Unassembled WGS sequence"/>
</dbReference>
<dbReference type="SUPFAM" id="SSF51338">
    <property type="entry name" value="Composite domain of metallo-dependent hydrolases"/>
    <property type="match status" value="1"/>
</dbReference>
<dbReference type="EMBL" id="AQQR01000024">
    <property type="protein sequence ID" value="OWU68076.1"/>
    <property type="molecule type" value="Genomic_DNA"/>
</dbReference>
<dbReference type="PANTHER" id="PTHR22642">
    <property type="entry name" value="IMIDAZOLONEPROPIONASE"/>
    <property type="match status" value="1"/>
</dbReference>
<dbReference type="OrthoDB" id="9811399at2"/>
<dbReference type="RefSeq" id="WP_088652647.1">
    <property type="nucleotide sequence ID" value="NZ_AQQR01000024.1"/>
</dbReference>
<dbReference type="InterPro" id="IPR032466">
    <property type="entry name" value="Metal_Hydrolase"/>
</dbReference>
<dbReference type="InterPro" id="IPR033932">
    <property type="entry name" value="YtcJ-like"/>
</dbReference>
<accession>A0A225NBM0</accession>
<dbReference type="PANTHER" id="PTHR22642:SF2">
    <property type="entry name" value="PROTEIN LONG AFTER FAR-RED 3"/>
    <property type="match status" value="1"/>
</dbReference>